<dbReference type="Proteomes" id="UP000199766">
    <property type="component" value="Unassembled WGS sequence"/>
</dbReference>
<name>A0A1H9FVE7_9BURK</name>
<dbReference type="PROSITE" id="PS50110">
    <property type="entry name" value="RESPONSE_REGULATORY"/>
    <property type="match status" value="1"/>
</dbReference>
<evidence type="ECO:0000256" key="2">
    <source>
        <dbReference type="ARBA" id="ARBA00023012"/>
    </source>
</evidence>
<organism evidence="10 11">
    <name type="scientific">Giesbergeria anulus</name>
    <dbReference type="NCBI Taxonomy" id="180197"/>
    <lineage>
        <taxon>Bacteria</taxon>
        <taxon>Pseudomonadati</taxon>
        <taxon>Pseudomonadota</taxon>
        <taxon>Betaproteobacteria</taxon>
        <taxon>Burkholderiales</taxon>
        <taxon>Comamonadaceae</taxon>
        <taxon>Giesbergeria</taxon>
    </lineage>
</organism>
<dbReference type="CDD" id="cd00383">
    <property type="entry name" value="trans_reg_C"/>
    <property type="match status" value="1"/>
</dbReference>
<sequence length="257" mass="28177">MPCYAQGMSTLHAHSALKTKASIGLVEDEPVLREELSFQLQHKGFKVVAFADAAGLYRHLATQPLAVVVLDIGLPGEDGISIAKLLRSHNPLMGLVFLTARSLRDDRLEGLAAGADAYLVKPVDIEELALLLQRLLERHRHSTTALVAQQLPATAAKTDEQAWQLQPHRAVLIAPNGTKVRLTLTELQCLTELISKKGKPCNHTELARAMGLMPDEWDRHRLEVIVSRLRAKVERGTGLTAPIGTMRGVGYVWDASL</sequence>
<keyword evidence="11" id="KW-1185">Reference proteome</keyword>
<dbReference type="SMART" id="SM00862">
    <property type="entry name" value="Trans_reg_C"/>
    <property type="match status" value="1"/>
</dbReference>
<dbReference type="GO" id="GO:0006355">
    <property type="term" value="P:regulation of DNA-templated transcription"/>
    <property type="evidence" value="ECO:0007669"/>
    <property type="project" value="InterPro"/>
</dbReference>
<dbReference type="SUPFAM" id="SSF46894">
    <property type="entry name" value="C-terminal effector domain of the bipartite response regulators"/>
    <property type="match status" value="1"/>
</dbReference>
<dbReference type="GO" id="GO:0005829">
    <property type="term" value="C:cytosol"/>
    <property type="evidence" value="ECO:0007669"/>
    <property type="project" value="TreeGrafter"/>
</dbReference>
<feature type="modified residue" description="4-aspartylphosphate" evidence="6">
    <location>
        <position position="71"/>
    </location>
</feature>
<evidence type="ECO:0000313" key="10">
    <source>
        <dbReference type="EMBL" id="SEQ41856.1"/>
    </source>
</evidence>
<dbReference type="InterPro" id="IPR039420">
    <property type="entry name" value="WalR-like"/>
</dbReference>
<dbReference type="InterPro" id="IPR011006">
    <property type="entry name" value="CheY-like_superfamily"/>
</dbReference>
<gene>
    <name evidence="10" type="ORF">SAMN02982919_00646</name>
</gene>
<dbReference type="Gene3D" id="3.40.50.2300">
    <property type="match status" value="1"/>
</dbReference>
<dbReference type="EMBL" id="FOGD01000001">
    <property type="protein sequence ID" value="SEQ41856.1"/>
    <property type="molecule type" value="Genomic_DNA"/>
</dbReference>
<dbReference type="CDD" id="cd17574">
    <property type="entry name" value="REC_OmpR"/>
    <property type="match status" value="1"/>
</dbReference>
<dbReference type="PANTHER" id="PTHR48111">
    <property type="entry name" value="REGULATOR OF RPOS"/>
    <property type="match status" value="1"/>
</dbReference>
<dbReference type="InterPro" id="IPR001789">
    <property type="entry name" value="Sig_transdc_resp-reg_receiver"/>
</dbReference>
<proteinExistence type="predicted"/>
<evidence type="ECO:0000256" key="4">
    <source>
        <dbReference type="ARBA" id="ARBA00023125"/>
    </source>
</evidence>
<evidence type="ECO:0000256" key="6">
    <source>
        <dbReference type="PROSITE-ProRule" id="PRU00169"/>
    </source>
</evidence>
<dbReference type="GO" id="GO:0000156">
    <property type="term" value="F:phosphorelay response regulator activity"/>
    <property type="evidence" value="ECO:0007669"/>
    <property type="project" value="TreeGrafter"/>
</dbReference>
<evidence type="ECO:0000259" key="9">
    <source>
        <dbReference type="PROSITE" id="PS51755"/>
    </source>
</evidence>
<accession>A0A1H9FVE7</accession>
<dbReference type="Gene3D" id="1.10.10.10">
    <property type="entry name" value="Winged helix-like DNA-binding domain superfamily/Winged helix DNA-binding domain"/>
    <property type="match status" value="1"/>
</dbReference>
<dbReference type="SMART" id="SM00448">
    <property type="entry name" value="REC"/>
    <property type="match status" value="1"/>
</dbReference>
<dbReference type="GO" id="GO:0000976">
    <property type="term" value="F:transcription cis-regulatory region binding"/>
    <property type="evidence" value="ECO:0007669"/>
    <property type="project" value="TreeGrafter"/>
</dbReference>
<dbReference type="STRING" id="180197.SAMN02982919_00646"/>
<dbReference type="SUPFAM" id="SSF52172">
    <property type="entry name" value="CheY-like"/>
    <property type="match status" value="1"/>
</dbReference>
<dbReference type="OrthoDB" id="8583421at2"/>
<evidence type="ECO:0000313" key="11">
    <source>
        <dbReference type="Proteomes" id="UP000199766"/>
    </source>
</evidence>
<feature type="DNA-binding region" description="OmpR/PhoB-type" evidence="7">
    <location>
        <begin position="153"/>
        <end position="255"/>
    </location>
</feature>
<dbReference type="PANTHER" id="PTHR48111:SF1">
    <property type="entry name" value="TWO-COMPONENT RESPONSE REGULATOR ORR33"/>
    <property type="match status" value="1"/>
</dbReference>
<reference evidence="10 11" key="1">
    <citation type="submission" date="2016-10" db="EMBL/GenBank/DDBJ databases">
        <authorList>
            <person name="de Groot N.N."/>
        </authorList>
    </citation>
    <scope>NUCLEOTIDE SEQUENCE [LARGE SCALE GENOMIC DNA]</scope>
    <source>
        <strain evidence="10 11">ATCC 35958</strain>
    </source>
</reference>
<dbReference type="Pfam" id="PF00072">
    <property type="entry name" value="Response_reg"/>
    <property type="match status" value="1"/>
</dbReference>
<keyword evidence="2" id="KW-0902">Two-component regulatory system</keyword>
<dbReference type="PROSITE" id="PS51755">
    <property type="entry name" value="OMPR_PHOB"/>
    <property type="match status" value="1"/>
</dbReference>
<keyword evidence="1 6" id="KW-0597">Phosphoprotein</keyword>
<dbReference type="InterPro" id="IPR016032">
    <property type="entry name" value="Sig_transdc_resp-reg_C-effctor"/>
</dbReference>
<keyword evidence="5" id="KW-0804">Transcription</keyword>
<dbReference type="AlphaFoldDB" id="A0A1H9FVE7"/>
<dbReference type="GO" id="GO:0032993">
    <property type="term" value="C:protein-DNA complex"/>
    <property type="evidence" value="ECO:0007669"/>
    <property type="project" value="TreeGrafter"/>
</dbReference>
<feature type="domain" description="Response regulatory" evidence="8">
    <location>
        <begin position="22"/>
        <end position="136"/>
    </location>
</feature>
<dbReference type="Pfam" id="PF00486">
    <property type="entry name" value="Trans_reg_C"/>
    <property type="match status" value="1"/>
</dbReference>
<dbReference type="InterPro" id="IPR036388">
    <property type="entry name" value="WH-like_DNA-bd_sf"/>
</dbReference>
<evidence type="ECO:0000256" key="1">
    <source>
        <dbReference type="ARBA" id="ARBA00022553"/>
    </source>
</evidence>
<protein>
    <submittedName>
        <fullName evidence="10">DNA-binding response regulator, OmpR family, contains REC and winged-helix (WHTH) domain</fullName>
    </submittedName>
</protein>
<keyword evidence="3" id="KW-0805">Transcription regulation</keyword>
<evidence type="ECO:0000256" key="5">
    <source>
        <dbReference type="ARBA" id="ARBA00023163"/>
    </source>
</evidence>
<keyword evidence="4 7" id="KW-0238">DNA-binding</keyword>
<feature type="domain" description="OmpR/PhoB-type" evidence="9">
    <location>
        <begin position="153"/>
        <end position="255"/>
    </location>
</feature>
<evidence type="ECO:0000256" key="3">
    <source>
        <dbReference type="ARBA" id="ARBA00023015"/>
    </source>
</evidence>
<dbReference type="InterPro" id="IPR001867">
    <property type="entry name" value="OmpR/PhoB-type_DNA-bd"/>
</dbReference>
<evidence type="ECO:0000256" key="7">
    <source>
        <dbReference type="PROSITE-ProRule" id="PRU01091"/>
    </source>
</evidence>
<evidence type="ECO:0000259" key="8">
    <source>
        <dbReference type="PROSITE" id="PS50110"/>
    </source>
</evidence>